<evidence type="ECO:0000256" key="7">
    <source>
        <dbReference type="ARBA" id="ARBA00022771"/>
    </source>
</evidence>
<dbReference type="PROSITE" id="PS50112">
    <property type="entry name" value="PAS"/>
    <property type="match status" value="2"/>
</dbReference>
<dbReference type="Pfam" id="PF13426">
    <property type="entry name" value="PAS_9"/>
    <property type="match status" value="1"/>
</dbReference>
<keyword evidence="2" id="KW-0716">Sensory transduction</keyword>
<feature type="compositionally biased region" description="Low complexity" evidence="16">
    <location>
        <begin position="563"/>
        <end position="599"/>
    </location>
</feature>
<dbReference type="Gene3D" id="3.30.50.10">
    <property type="entry name" value="Erythroid Transcription Factor GATA-1, subunit A"/>
    <property type="match status" value="1"/>
</dbReference>
<dbReference type="SMART" id="SM00401">
    <property type="entry name" value="ZnF_GATA"/>
    <property type="match status" value="1"/>
</dbReference>
<keyword evidence="13" id="KW-0804">Transcription</keyword>
<proteinExistence type="predicted"/>
<dbReference type="GO" id="GO:0008270">
    <property type="term" value="F:zinc ion binding"/>
    <property type="evidence" value="ECO:0007669"/>
    <property type="project" value="UniProtKB-KW"/>
</dbReference>
<dbReference type="GO" id="GO:0009881">
    <property type="term" value="F:photoreceptor activity"/>
    <property type="evidence" value="ECO:0007669"/>
    <property type="project" value="UniProtKB-KW"/>
</dbReference>
<keyword evidence="11" id="KW-0238">DNA-binding</keyword>
<dbReference type="OrthoDB" id="447251at2759"/>
<organism evidence="19 20">
    <name type="scientific">Mortierella isabellina</name>
    <name type="common">Filamentous fungus</name>
    <name type="synonym">Umbelopsis isabellina</name>
    <dbReference type="NCBI Taxonomy" id="91625"/>
    <lineage>
        <taxon>Eukaryota</taxon>
        <taxon>Fungi</taxon>
        <taxon>Fungi incertae sedis</taxon>
        <taxon>Mucoromycota</taxon>
        <taxon>Mucoromycotina</taxon>
        <taxon>Umbelopsidomycetes</taxon>
        <taxon>Umbelopsidales</taxon>
        <taxon>Umbelopsidaceae</taxon>
        <taxon>Umbelopsis</taxon>
    </lineage>
</organism>
<keyword evidence="10" id="KW-0805">Transcription regulation</keyword>
<dbReference type="InterPro" id="IPR035965">
    <property type="entry name" value="PAS-like_dom_sf"/>
</dbReference>
<reference evidence="19" key="1">
    <citation type="submission" date="2020-12" db="EMBL/GenBank/DDBJ databases">
        <title>Metabolic potential, ecology and presence of endohyphal bacteria is reflected in genomic diversity of Mucoromycotina.</title>
        <authorList>
            <person name="Muszewska A."/>
            <person name="Okrasinska A."/>
            <person name="Steczkiewicz K."/>
            <person name="Drgas O."/>
            <person name="Orlowska M."/>
            <person name="Perlinska-Lenart U."/>
            <person name="Aleksandrzak-Piekarczyk T."/>
            <person name="Szatraj K."/>
            <person name="Zielenkiewicz U."/>
            <person name="Pilsyk S."/>
            <person name="Malc E."/>
            <person name="Mieczkowski P."/>
            <person name="Kruszewska J.S."/>
            <person name="Biernat P."/>
            <person name="Pawlowska J."/>
        </authorList>
    </citation>
    <scope>NUCLEOTIDE SEQUENCE</scope>
    <source>
        <strain evidence="19">WA0000067209</strain>
    </source>
</reference>
<dbReference type="SUPFAM" id="SSF55785">
    <property type="entry name" value="PYP-like sensor domain (PAS domain)"/>
    <property type="match status" value="3"/>
</dbReference>
<dbReference type="PANTHER" id="PTHR47429">
    <property type="entry name" value="PROTEIN TWIN LOV 1"/>
    <property type="match status" value="1"/>
</dbReference>
<keyword evidence="14" id="KW-0675">Receptor</keyword>
<dbReference type="SMART" id="SM00091">
    <property type="entry name" value="PAS"/>
    <property type="match status" value="3"/>
</dbReference>
<feature type="region of interest" description="Disordered" evidence="16">
    <location>
        <begin position="423"/>
        <end position="448"/>
    </location>
</feature>
<evidence type="ECO:0000313" key="19">
    <source>
        <dbReference type="EMBL" id="KAG2180877.1"/>
    </source>
</evidence>
<dbReference type="NCBIfam" id="TIGR00229">
    <property type="entry name" value="sensory_box"/>
    <property type="match status" value="1"/>
</dbReference>
<dbReference type="Proteomes" id="UP000654370">
    <property type="component" value="Unassembled WGS sequence"/>
</dbReference>
<dbReference type="Pfam" id="PF00320">
    <property type="entry name" value="GATA"/>
    <property type="match status" value="1"/>
</dbReference>
<feature type="compositionally biased region" description="Polar residues" evidence="16">
    <location>
        <begin position="703"/>
        <end position="720"/>
    </location>
</feature>
<evidence type="ECO:0000256" key="5">
    <source>
        <dbReference type="ARBA" id="ARBA00022723"/>
    </source>
</evidence>
<evidence type="ECO:0000256" key="2">
    <source>
        <dbReference type="ARBA" id="ARBA00022606"/>
    </source>
</evidence>
<evidence type="ECO:0000256" key="4">
    <source>
        <dbReference type="ARBA" id="ARBA00022643"/>
    </source>
</evidence>
<dbReference type="InterPro" id="IPR000679">
    <property type="entry name" value="Znf_GATA"/>
</dbReference>
<evidence type="ECO:0000256" key="13">
    <source>
        <dbReference type="ARBA" id="ARBA00023163"/>
    </source>
</evidence>
<feature type="domain" description="PAS" evidence="17">
    <location>
        <begin position="105"/>
        <end position="139"/>
    </location>
</feature>
<evidence type="ECO:0000256" key="8">
    <source>
        <dbReference type="ARBA" id="ARBA00022833"/>
    </source>
</evidence>
<evidence type="ECO:0000256" key="12">
    <source>
        <dbReference type="ARBA" id="ARBA00023159"/>
    </source>
</evidence>
<feature type="domain" description="PAS" evidence="17">
    <location>
        <begin position="296"/>
        <end position="359"/>
    </location>
</feature>
<dbReference type="GO" id="GO:0005634">
    <property type="term" value="C:nucleus"/>
    <property type="evidence" value="ECO:0007669"/>
    <property type="project" value="TreeGrafter"/>
</dbReference>
<accession>A0A8H7UGJ9</accession>
<keyword evidence="8" id="KW-0862">Zinc</keyword>
<keyword evidence="6" id="KW-0677">Repeat</keyword>
<protein>
    <recommendedName>
        <fullName evidence="21">White collar 1 protein</fullName>
    </recommendedName>
</protein>
<dbReference type="InterPro" id="IPR001610">
    <property type="entry name" value="PAC"/>
</dbReference>
<dbReference type="AlphaFoldDB" id="A0A8H7UGJ9"/>
<evidence type="ECO:0000313" key="20">
    <source>
        <dbReference type="Proteomes" id="UP000654370"/>
    </source>
</evidence>
<keyword evidence="1" id="KW-0600">Photoreceptor protein</keyword>
<evidence type="ECO:0000256" key="11">
    <source>
        <dbReference type="ARBA" id="ARBA00023125"/>
    </source>
</evidence>
<dbReference type="InterPro" id="IPR013088">
    <property type="entry name" value="Znf_NHR/GATA"/>
</dbReference>
<dbReference type="PANTHER" id="PTHR47429:SF7">
    <property type="entry name" value="GATA-FACTOR"/>
    <property type="match status" value="1"/>
</dbReference>
<feature type="region of interest" description="Disordered" evidence="16">
    <location>
        <begin position="560"/>
        <end position="604"/>
    </location>
</feature>
<name>A0A8H7UGJ9_MORIS</name>
<comment type="caution">
    <text evidence="19">The sequence shown here is derived from an EMBL/GenBank/DDBJ whole genome shotgun (WGS) entry which is preliminary data.</text>
</comment>
<dbReference type="EMBL" id="JAEPQZ010000005">
    <property type="protein sequence ID" value="KAG2180877.1"/>
    <property type="molecule type" value="Genomic_DNA"/>
</dbReference>
<keyword evidence="9" id="KW-0157">Chromophore</keyword>
<keyword evidence="12" id="KW-0010">Activator</keyword>
<evidence type="ECO:0000256" key="1">
    <source>
        <dbReference type="ARBA" id="ARBA00022543"/>
    </source>
</evidence>
<gene>
    <name evidence="19" type="ORF">INT43_008457</name>
</gene>
<dbReference type="SMART" id="SM00086">
    <property type="entry name" value="PAC"/>
    <property type="match status" value="2"/>
</dbReference>
<evidence type="ECO:0000256" key="14">
    <source>
        <dbReference type="ARBA" id="ARBA00023170"/>
    </source>
</evidence>
<evidence type="ECO:0000256" key="10">
    <source>
        <dbReference type="ARBA" id="ARBA00023015"/>
    </source>
</evidence>
<dbReference type="PROSITE" id="PS00344">
    <property type="entry name" value="GATA_ZN_FINGER_1"/>
    <property type="match status" value="1"/>
</dbReference>
<feature type="compositionally biased region" description="Low complexity" evidence="16">
    <location>
        <begin position="424"/>
        <end position="441"/>
    </location>
</feature>
<dbReference type="GO" id="GO:0043565">
    <property type="term" value="F:sequence-specific DNA binding"/>
    <property type="evidence" value="ECO:0007669"/>
    <property type="project" value="InterPro"/>
</dbReference>
<dbReference type="PROSITE" id="PS50114">
    <property type="entry name" value="GATA_ZN_FINGER_2"/>
    <property type="match status" value="1"/>
</dbReference>
<evidence type="ECO:0000259" key="17">
    <source>
        <dbReference type="PROSITE" id="PS50112"/>
    </source>
</evidence>
<dbReference type="InterPro" id="IPR013655">
    <property type="entry name" value="PAS_fold_3"/>
</dbReference>
<keyword evidence="3" id="KW-0285">Flavoprotein</keyword>
<feature type="domain" description="GATA-type" evidence="18">
    <location>
        <begin position="660"/>
        <end position="696"/>
    </location>
</feature>
<evidence type="ECO:0000259" key="18">
    <source>
        <dbReference type="PROSITE" id="PS50114"/>
    </source>
</evidence>
<dbReference type="Pfam" id="PF08447">
    <property type="entry name" value="PAS_3"/>
    <property type="match status" value="1"/>
</dbReference>
<evidence type="ECO:0000256" key="3">
    <source>
        <dbReference type="ARBA" id="ARBA00022630"/>
    </source>
</evidence>
<evidence type="ECO:0000256" key="15">
    <source>
        <dbReference type="PROSITE-ProRule" id="PRU00094"/>
    </source>
</evidence>
<dbReference type="Gene3D" id="3.30.450.20">
    <property type="entry name" value="PAS domain"/>
    <property type="match status" value="3"/>
</dbReference>
<keyword evidence="5" id="KW-0479">Metal-binding</keyword>
<dbReference type="InterPro" id="IPR000014">
    <property type="entry name" value="PAS"/>
</dbReference>
<feature type="region of interest" description="Disordered" evidence="16">
    <location>
        <begin position="699"/>
        <end position="720"/>
    </location>
</feature>
<evidence type="ECO:0000256" key="6">
    <source>
        <dbReference type="ARBA" id="ARBA00022737"/>
    </source>
</evidence>
<dbReference type="FunFam" id="3.30.450.20:FF:000064">
    <property type="entry name" value="Vivid PAS protein VVD"/>
    <property type="match status" value="1"/>
</dbReference>
<dbReference type="SUPFAM" id="SSF57716">
    <property type="entry name" value="Glucocorticoid receptor-like (DNA-binding domain)"/>
    <property type="match status" value="1"/>
</dbReference>
<dbReference type="GO" id="GO:0006355">
    <property type="term" value="P:regulation of DNA-templated transcription"/>
    <property type="evidence" value="ECO:0007669"/>
    <property type="project" value="InterPro"/>
</dbReference>
<dbReference type="CDD" id="cd00202">
    <property type="entry name" value="ZnF_GATA"/>
    <property type="match status" value="1"/>
</dbReference>
<evidence type="ECO:0008006" key="21">
    <source>
        <dbReference type="Google" id="ProtNLM"/>
    </source>
</evidence>
<keyword evidence="4" id="KW-0288">FMN</keyword>
<evidence type="ECO:0000256" key="16">
    <source>
        <dbReference type="SAM" id="MobiDB-lite"/>
    </source>
</evidence>
<keyword evidence="7 15" id="KW-0863">Zinc-finger</keyword>
<evidence type="ECO:0000256" key="9">
    <source>
        <dbReference type="ARBA" id="ARBA00022991"/>
    </source>
</evidence>
<sequence>MATDPMDIFFTEQQLQGGDSNRRDLKMMSNIPLDNPQPVAASIPSIPAQPIGPALPTNFGAVGDDRKLTGLYSSSGFDMATILAKVVSRPNPQINIGPVDMSCSFLVTDARQYDFPIVYVSPTFEKLTSYTSNEILGRNCRFLQAPDGHVSMGSRRRYTDNNAVYHIKTHMLQGKESQASLINYRKGGQPFINLITVIPITWYDDEVAFFVGLQVDLVEQPDAILEKMKDGTYHINYQQSYNIPAYLPGAFENPQTETYFRDIPISTPFPASDEVFDLIDCKDDSEKAKSVWNQLLLDQCEDFIHVLSLKGLFLYCSPAASKLLEYEPDELIGRSLSTICHPSDIIPVIRELKEASNGESSVNLVYRVRRKHSGIMWMEAQGRVHIEQGKGRKCVILSGRERPVYRLVWNEIISASTLAKTQHDSSGSAASSDSQVSPGSATSQSINPNNKGLTDCEFWSKLSVDGLILYTTANCNRVLGLEPDSLNGLSLYQIIPRNRTNELSLALKEVKEGKTVNLMHSMQSKRGQYITVQSTLYPGDISSGVGRPTFIVMQTREVDTQNASAASSSSRTGSHRSVSISSNQSASSPSEDSSPRNPSISPQASFDSQWLETNIFEELEPVRGTSWQYELHQLRLTNRKLKDELEALTSSGNKKSKKKPEEQKICAQCHRQDSPEWRRGPNGPKELCNACGLRYKSMHKKQQQLQSQNIGSNSSLDSND</sequence>
<keyword evidence="20" id="KW-1185">Reference proteome</keyword>
<dbReference type="CDD" id="cd00130">
    <property type="entry name" value="PAS"/>
    <property type="match status" value="3"/>
</dbReference>